<dbReference type="Gene3D" id="3.40.50.150">
    <property type="entry name" value="Vaccinia Virus protein VP39"/>
    <property type="match status" value="1"/>
</dbReference>
<dbReference type="GO" id="GO:0008168">
    <property type="term" value="F:methyltransferase activity"/>
    <property type="evidence" value="ECO:0007669"/>
    <property type="project" value="TreeGrafter"/>
</dbReference>
<keyword evidence="2" id="KW-1185">Reference proteome</keyword>
<dbReference type="CDD" id="cd02440">
    <property type="entry name" value="AdoMet_MTases"/>
    <property type="match status" value="1"/>
</dbReference>
<dbReference type="InterPro" id="IPR029063">
    <property type="entry name" value="SAM-dependent_MTases_sf"/>
</dbReference>
<protein>
    <recommendedName>
        <fullName evidence="3">Methyltransferase type 11 domain-containing protein</fullName>
    </recommendedName>
</protein>
<evidence type="ECO:0008006" key="3">
    <source>
        <dbReference type="Google" id="ProtNLM"/>
    </source>
</evidence>
<dbReference type="AlphaFoldDB" id="A0AA38XP92"/>
<comment type="caution">
    <text evidence="1">The sequence shown here is derived from an EMBL/GenBank/DDBJ whole genome shotgun (WGS) entry which is preliminary data.</text>
</comment>
<dbReference type="Pfam" id="PF01209">
    <property type="entry name" value="Ubie_methyltran"/>
    <property type="match status" value="1"/>
</dbReference>
<dbReference type="Proteomes" id="UP001172673">
    <property type="component" value="Unassembled WGS sequence"/>
</dbReference>
<evidence type="ECO:0000313" key="2">
    <source>
        <dbReference type="Proteomes" id="UP001172673"/>
    </source>
</evidence>
<gene>
    <name evidence="1" type="ORF">H2200_000813</name>
</gene>
<sequence>MAQHDTKVHDSGPSTNAHFDQLSNKYEDFIGLVTGAIGRYALDSLISAPTQDSVIHDNACGTGLITEHFQHIAVKTGTSAKKIHATDFVESVTQVLQRKADQSDWKNVEISVMDSQELPFPDNHFDLSITNFGIFFLPDPQKGADHIYRTTKPGGTAVVTTWKERRIMNTIIEAQRTIRPDLPTLGSPWAELWSKEETLRNVLVHAGFKPENVEIVERRTDAVVETFLRDLDIVTRSYPAATEGWTEDEKSRLGKEMLRVAKERDPEGGGVGGLYFVAFIAVARK</sequence>
<dbReference type="PANTHER" id="PTHR43591">
    <property type="entry name" value="METHYLTRANSFERASE"/>
    <property type="match status" value="1"/>
</dbReference>
<proteinExistence type="predicted"/>
<organism evidence="1 2">
    <name type="scientific">Cladophialophora chaetospira</name>
    <dbReference type="NCBI Taxonomy" id="386627"/>
    <lineage>
        <taxon>Eukaryota</taxon>
        <taxon>Fungi</taxon>
        <taxon>Dikarya</taxon>
        <taxon>Ascomycota</taxon>
        <taxon>Pezizomycotina</taxon>
        <taxon>Eurotiomycetes</taxon>
        <taxon>Chaetothyriomycetidae</taxon>
        <taxon>Chaetothyriales</taxon>
        <taxon>Herpotrichiellaceae</taxon>
        <taxon>Cladophialophora</taxon>
    </lineage>
</organism>
<dbReference type="PANTHER" id="PTHR43591:SF105">
    <property type="entry name" value="METHYLTRANSFERASE DOMAIN-CONTAINING PROTEIN-RELATED"/>
    <property type="match status" value="1"/>
</dbReference>
<evidence type="ECO:0000313" key="1">
    <source>
        <dbReference type="EMBL" id="KAJ9617092.1"/>
    </source>
</evidence>
<name>A0AA38XP92_9EURO</name>
<accession>A0AA38XP92</accession>
<dbReference type="SUPFAM" id="SSF53335">
    <property type="entry name" value="S-adenosyl-L-methionine-dependent methyltransferases"/>
    <property type="match status" value="1"/>
</dbReference>
<reference evidence="1" key="1">
    <citation type="submission" date="2022-10" db="EMBL/GenBank/DDBJ databases">
        <title>Culturing micro-colonial fungi from biological soil crusts in the Mojave desert and describing Neophaeococcomyces mojavensis, and introducing the new genera and species Taxawa tesnikishii.</title>
        <authorList>
            <person name="Kurbessoian T."/>
            <person name="Stajich J.E."/>
        </authorList>
    </citation>
    <scope>NUCLEOTIDE SEQUENCE</scope>
    <source>
        <strain evidence="1">TK_41</strain>
    </source>
</reference>
<dbReference type="EMBL" id="JAPDRK010000001">
    <property type="protein sequence ID" value="KAJ9617092.1"/>
    <property type="molecule type" value="Genomic_DNA"/>
</dbReference>